<proteinExistence type="predicted"/>
<dbReference type="InterPro" id="IPR011041">
    <property type="entry name" value="Quinoprot_gluc/sorb_DH_b-prop"/>
</dbReference>
<dbReference type="RefSeq" id="WP_104229276.1">
    <property type="nucleotide sequence ID" value="NZ_PSNW01000002.1"/>
</dbReference>
<keyword evidence="3" id="KW-1185">Reference proteome</keyword>
<protein>
    <recommendedName>
        <fullName evidence="1">Glucose/Sorbosone dehydrogenase domain-containing protein</fullName>
    </recommendedName>
</protein>
<feature type="domain" description="Glucose/Sorbosone dehydrogenase" evidence="1">
    <location>
        <begin position="38"/>
        <end position="364"/>
    </location>
</feature>
<evidence type="ECO:0000259" key="1">
    <source>
        <dbReference type="Pfam" id="PF07995"/>
    </source>
</evidence>
<dbReference type="Proteomes" id="UP000238220">
    <property type="component" value="Unassembled WGS sequence"/>
</dbReference>
<dbReference type="EMBL" id="PSNW01000002">
    <property type="protein sequence ID" value="PPE75050.1"/>
    <property type="molecule type" value="Genomic_DNA"/>
</dbReference>
<dbReference type="OrthoDB" id="9770043at2"/>
<evidence type="ECO:0000313" key="2">
    <source>
        <dbReference type="EMBL" id="PPE75050.1"/>
    </source>
</evidence>
<accession>A0A2S5TJ84</accession>
<dbReference type="PROSITE" id="PS51257">
    <property type="entry name" value="PROKAR_LIPOPROTEIN"/>
    <property type="match status" value="1"/>
</dbReference>
<dbReference type="InterPro" id="IPR012938">
    <property type="entry name" value="Glc/Sorbosone_DH"/>
</dbReference>
<reference evidence="2 3" key="1">
    <citation type="submission" date="2018-02" db="EMBL/GenBank/DDBJ databases">
        <title>Genome sequencing of Solimonas sp. HR-BB.</title>
        <authorList>
            <person name="Lee Y."/>
            <person name="Jeon C.O."/>
        </authorList>
    </citation>
    <scope>NUCLEOTIDE SEQUENCE [LARGE SCALE GENOMIC DNA]</scope>
    <source>
        <strain evidence="2 3">HR-BB</strain>
    </source>
</reference>
<dbReference type="Gene3D" id="2.120.10.30">
    <property type="entry name" value="TolB, C-terminal domain"/>
    <property type="match status" value="1"/>
</dbReference>
<gene>
    <name evidence="2" type="ORF">C3942_05080</name>
</gene>
<dbReference type="Pfam" id="PF07995">
    <property type="entry name" value="GSDH"/>
    <property type="match status" value="1"/>
</dbReference>
<evidence type="ECO:0000313" key="3">
    <source>
        <dbReference type="Proteomes" id="UP000238220"/>
    </source>
</evidence>
<dbReference type="PANTHER" id="PTHR19328:SF75">
    <property type="entry name" value="ALDOSE SUGAR DEHYDROGENASE YLII"/>
    <property type="match status" value="1"/>
</dbReference>
<sequence length="369" mass="39839">MRGSMLLAGLLLAACTRGDGAPVAPAGSLQVTEVARGLEHPWALAFLPGGRMLVTEKAGRLRLVDGRGAISAPLEGLPPVAAGGQGGLLDVVTDPDFAQTQRIYFSYSEPRADGKGTAVAHARLGDKGLEALRVIYRQQPSMGGHNHFGSRLAFAPDGALFVTLGERYDGMDQAQALDGTLGKVIRIDREGGVPAGNPHAGRKDARPEIWSHGHRNPQGAAIHPQTGRLWVHEHGPRGGDEINVVLPGRNYGWPVITYGVDYSGLKIGKGEKQRPGMEQPLHYWVPSIAPSGMAFYTADRFKAWQGNLFVGSLKFGQLVRLELDGEHVSREERHDIGARVRDVRQGPDGFLYLVTDEDQGRILRVSPAR</sequence>
<organism evidence="2 3">
    <name type="scientific">Solimonas fluminis</name>
    <dbReference type="NCBI Taxonomy" id="2086571"/>
    <lineage>
        <taxon>Bacteria</taxon>
        <taxon>Pseudomonadati</taxon>
        <taxon>Pseudomonadota</taxon>
        <taxon>Gammaproteobacteria</taxon>
        <taxon>Nevskiales</taxon>
        <taxon>Nevskiaceae</taxon>
        <taxon>Solimonas</taxon>
    </lineage>
</organism>
<dbReference type="InterPro" id="IPR011042">
    <property type="entry name" value="6-blade_b-propeller_TolB-like"/>
</dbReference>
<dbReference type="SUPFAM" id="SSF50952">
    <property type="entry name" value="Soluble quinoprotein glucose dehydrogenase"/>
    <property type="match status" value="1"/>
</dbReference>
<dbReference type="AlphaFoldDB" id="A0A2S5TJ84"/>
<comment type="caution">
    <text evidence="2">The sequence shown here is derived from an EMBL/GenBank/DDBJ whole genome shotgun (WGS) entry which is preliminary data.</text>
</comment>
<name>A0A2S5TJ84_9GAMM</name>
<dbReference type="PANTHER" id="PTHR19328">
    <property type="entry name" value="HEDGEHOG-INTERACTING PROTEIN"/>
    <property type="match status" value="1"/>
</dbReference>